<keyword evidence="2" id="KW-1185">Reference proteome</keyword>
<dbReference type="AlphaFoldDB" id="A0A5N5DJA1"/>
<dbReference type="Proteomes" id="UP000325902">
    <property type="component" value="Unassembled WGS sequence"/>
</dbReference>
<dbReference type="EMBL" id="VCHE01000020">
    <property type="protein sequence ID" value="KAB2576974.1"/>
    <property type="molecule type" value="Genomic_DNA"/>
</dbReference>
<sequence>MTQHTIQGLPGSVIAVFEAGIKSIQEQEEPSRTLGLNAICLVTTGHAYHGIEAGYFMKKLQALCSVDPEKTAKSYFLDEIIHASRGFLSVYWHAREDEEKVRSYHHDFFYYVLEDYNESLSAVRRNLKID</sequence>
<organism evidence="1 2">
    <name type="scientific">Lasiodiplodia theobromae</name>
    <dbReference type="NCBI Taxonomy" id="45133"/>
    <lineage>
        <taxon>Eukaryota</taxon>
        <taxon>Fungi</taxon>
        <taxon>Dikarya</taxon>
        <taxon>Ascomycota</taxon>
        <taxon>Pezizomycotina</taxon>
        <taxon>Dothideomycetes</taxon>
        <taxon>Dothideomycetes incertae sedis</taxon>
        <taxon>Botryosphaeriales</taxon>
        <taxon>Botryosphaeriaceae</taxon>
        <taxon>Lasiodiplodia</taxon>
    </lineage>
</organism>
<evidence type="ECO:0000313" key="1">
    <source>
        <dbReference type="EMBL" id="KAB2576974.1"/>
    </source>
</evidence>
<protein>
    <submittedName>
        <fullName evidence="1">Uncharacterized protein</fullName>
    </submittedName>
</protein>
<name>A0A5N5DJA1_9PEZI</name>
<comment type="caution">
    <text evidence="1">The sequence shown here is derived from an EMBL/GenBank/DDBJ whole genome shotgun (WGS) entry which is preliminary data.</text>
</comment>
<reference evidence="1 2" key="1">
    <citation type="journal article" date="2019" name="Sci. Rep.">
        <title>A multi-omics analysis of the grapevine pathogen Lasiodiplodia theobromae reveals that temperature affects the expression of virulence- and pathogenicity-related genes.</title>
        <authorList>
            <person name="Felix C."/>
            <person name="Meneses R."/>
            <person name="Goncalves M.F.M."/>
            <person name="Tilleman L."/>
            <person name="Duarte A.S."/>
            <person name="Jorrin-Novo J.V."/>
            <person name="Van de Peer Y."/>
            <person name="Deforce D."/>
            <person name="Van Nieuwerburgh F."/>
            <person name="Esteves A.C."/>
            <person name="Alves A."/>
        </authorList>
    </citation>
    <scope>NUCLEOTIDE SEQUENCE [LARGE SCALE GENOMIC DNA]</scope>
    <source>
        <strain evidence="1 2">LA-SOL3</strain>
    </source>
</reference>
<dbReference type="OrthoDB" id="3885310at2759"/>
<proteinExistence type="predicted"/>
<gene>
    <name evidence="1" type="ORF">DBV05_g4359</name>
</gene>
<evidence type="ECO:0000313" key="2">
    <source>
        <dbReference type="Proteomes" id="UP000325902"/>
    </source>
</evidence>
<accession>A0A5N5DJA1</accession>